<dbReference type="AlphaFoldDB" id="A0A6M5YT97"/>
<dbReference type="InterPro" id="IPR011989">
    <property type="entry name" value="ARM-like"/>
</dbReference>
<evidence type="ECO:0000256" key="1">
    <source>
        <dbReference type="ARBA" id="ARBA00045876"/>
    </source>
</evidence>
<dbReference type="InterPro" id="IPR016024">
    <property type="entry name" value="ARM-type_fold"/>
</dbReference>
<dbReference type="Proteomes" id="UP000503447">
    <property type="component" value="Chromosome"/>
</dbReference>
<dbReference type="PANTHER" id="PTHR12697:SF5">
    <property type="entry name" value="DEOXYHYPUSINE HYDROXYLASE"/>
    <property type="match status" value="1"/>
</dbReference>
<gene>
    <name evidence="3" type="ORF">FTUN_3718</name>
</gene>
<dbReference type="SUPFAM" id="SSF48371">
    <property type="entry name" value="ARM repeat"/>
    <property type="match status" value="1"/>
</dbReference>
<proteinExistence type="predicted"/>
<comment type="function">
    <text evidence="1">Catalyzes the hydroxylation of the N(6)-(4-aminobutyl)-L-lysine intermediate produced by deoxyhypusine synthase/DHPS on a critical lysine of the eukaryotic translation initiation factor 5A/eIF-5A. This is the second step of the post-translational modification of that lysine into an unusual amino acid residue named hypusine. Hypusination is unique to mature eIF-5A factor and is essential for its function.</text>
</comment>
<dbReference type="Pfam" id="PF13646">
    <property type="entry name" value="HEAT_2"/>
    <property type="match status" value="2"/>
</dbReference>
<dbReference type="SMART" id="SM00567">
    <property type="entry name" value="EZ_HEAT"/>
    <property type="match status" value="8"/>
</dbReference>
<accession>A0A6M5YT97</accession>
<dbReference type="RefSeq" id="WP_171471798.1">
    <property type="nucleotide sequence ID" value="NZ_CP053452.2"/>
</dbReference>
<dbReference type="EMBL" id="CP053452">
    <property type="protein sequence ID" value="QJW96162.1"/>
    <property type="molecule type" value="Genomic_DNA"/>
</dbReference>
<dbReference type="InterPro" id="IPR021133">
    <property type="entry name" value="HEAT_type_2"/>
</dbReference>
<sequence>MRRTAPLALFFGLTVAAGGCGKKAPEVSPGPEGRTAVQPSDPPEDTAAARLKLLSSLKGTNQEARRKAIEDLSWLAEEDPAVLPALVELLKDKNTAGSGRTLANQINSTREAAALTILKCTNGDRVMKEKGLAALREGLTDPAPAVREHIAYTIGQLGPIAKPLAPDVQMLCTDPDKNVRGVAFDTLRVTGVADPVALVRLLTHTDEDVVLLASELVPLLPDVPVAAIGPLTEALVAENPNVRYAAAEGLATAGPNAAAAVQALTDAVKKSYPAEFDRKTARLSGPEMAYWKALGRTGEPAVVPTAKLLDHSNLLVRMLAVRTLGEIGAPAKVAKDALKKALNDTTVNVAVEAAAALCKLGEAQEDAVALMKRAMEATGEGVAGYAIEAIPRLGEVGKPLVPLALAKMADADPNTRLAAVLLVGLLPPSEATKAASDVGKRLTDDVPEIRSAAGRVLEQLGPVGAPAADALGRALQAEKEENIRDQFVEALVAMGPGAKAGLPGLLPLVAEKGLPIPLRTKAITGSVTADPGSPDVATALEKAAGDSNFEIRVAAADAMGHLNPLPAAPLDRLLKMAKNDARNDPRVAALRGLTTAGIRAKAAGAELDAIVAGPQPGLALLAQVARASVDGNPQRASDAVRKGLTDRNSQVRAAAAESLLFIGPKPIDLPALLKLLMDANRPTRVAAATGVGRIGSAAKDAVPQLTRLLNDNTGDVRIAAAAALGDIGTAPKATVAKLRDLQRNDPVAKFAAQRAINKLGEK</sequence>
<dbReference type="GO" id="GO:0016491">
    <property type="term" value="F:oxidoreductase activity"/>
    <property type="evidence" value="ECO:0007669"/>
    <property type="project" value="TreeGrafter"/>
</dbReference>
<dbReference type="InterPro" id="IPR004155">
    <property type="entry name" value="PBS_lyase_HEAT"/>
</dbReference>
<dbReference type="KEGG" id="ftj:FTUN_3718"/>
<evidence type="ECO:0000313" key="3">
    <source>
        <dbReference type="EMBL" id="QJW96162.1"/>
    </source>
</evidence>
<feature type="region of interest" description="Disordered" evidence="2">
    <location>
        <begin position="24"/>
        <end position="44"/>
    </location>
</feature>
<dbReference type="Gene3D" id="1.25.10.10">
    <property type="entry name" value="Leucine-rich Repeat Variant"/>
    <property type="match status" value="4"/>
</dbReference>
<dbReference type="PROSITE" id="PS50077">
    <property type="entry name" value="HEAT_REPEAT"/>
    <property type="match status" value="1"/>
</dbReference>
<dbReference type="PANTHER" id="PTHR12697">
    <property type="entry name" value="PBS LYASE HEAT-LIKE PROTEIN"/>
    <property type="match status" value="1"/>
</dbReference>
<evidence type="ECO:0000313" key="4">
    <source>
        <dbReference type="Proteomes" id="UP000503447"/>
    </source>
</evidence>
<protein>
    <submittedName>
        <fullName evidence="3">Uncharacterized protein</fullName>
    </submittedName>
</protein>
<reference evidence="4" key="1">
    <citation type="submission" date="2020-05" db="EMBL/GenBank/DDBJ databases">
        <title>Frigoriglobus tundricola gen. nov., sp. nov., a psychrotolerant cellulolytic planctomycete of the family Gemmataceae with two divergent copies of 16S rRNA gene.</title>
        <authorList>
            <person name="Kulichevskaya I.S."/>
            <person name="Ivanova A.A."/>
            <person name="Naumoff D.G."/>
            <person name="Beletsky A.V."/>
            <person name="Rijpstra W.I.C."/>
            <person name="Sinninghe Damste J.S."/>
            <person name="Mardanov A.V."/>
            <person name="Ravin N.V."/>
            <person name="Dedysh S.N."/>
        </authorList>
    </citation>
    <scope>NUCLEOTIDE SEQUENCE [LARGE SCALE GENOMIC DNA]</scope>
    <source>
        <strain evidence="4">PL17</strain>
    </source>
</reference>
<name>A0A6M5YT97_9BACT</name>
<dbReference type="PROSITE" id="PS51257">
    <property type="entry name" value="PROKAR_LIPOPROTEIN"/>
    <property type="match status" value="1"/>
</dbReference>
<keyword evidence="4" id="KW-1185">Reference proteome</keyword>
<organism evidence="3 4">
    <name type="scientific">Frigoriglobus tundricola</name>
    <dbReference type="NCBI Taxonomy" id="2774151"/>
    <lineage>
        <taxon>Bacteria</taxon>
        <taxon>Pseudomonadati</taxon>
        <taxon>Planctomycetota</taxon>
        <taxon>Planctomycetia</taxon>
        <taxon>Gemmatales</taxon>
        <taxon>Gemmataceae</taxon>
        <taxon>Frigoriglobus</taxon>
    </lineage>
</organism>
<evidence type="ECO:0000256" key="2">
    <source>
        <dbReference type="SAM" id="MobiDB-lite"/>
    </source>
</evidence>